<evidence type="ECO:0000256" key="2">
    <source>
        <dbReference type="ARBA" id="ARBA00022679"/>
    </source>
</evidence>
<dbReference type="HOGENOM" id="CLU_027634_6_1_0"/>
<keyword evidence="2 6" id="KW-0808">Transferase</keyword>
<dbReference type="KEGG" id="tro:trd_0072"/>
<evidence type="ECO:0000256" key="3">
    <source>
        <dbReference type="ARBA" id="ARBA00022741"/>
    </source>
</evidence>
<evidence type="ECO:0000313" key="8">
    <source>
        <dbReference type="EMBL" id="ACM05408.1"/>
    </source>
</evidence>
<proteinExistence type="inferred from homology"/>
<dbReference type="InterPro" id="IPR050306">
    <property type="entry name" value="PfkB_Carbo_kinase"/>
</dbReference>
<dbReference type="eggNOG" id="COG0524">
    <property type="taxonomic scope" value="Bacteria"/>
</dbReference>
<organism evidence="8 9">
    <name type="scientific">Thermomicrobium roseum (strain ATCC 27502 / DSM 5159 / P-2)</name>
    <dbReference type="NCBI Taxonomy" id="309801"/>
    <lineage>
        <taxon>Bacteria</taxon>
        <taxon>Pseudomonadati</taxon>
        <taxon>Thermomicrobiota</taxon>
        <taxon>Thermomicrobia</taxon>
        <taxon>Thermomicrobiales</taxon>
        <taxon>Thermomicrobiaceae</taxon>
        <taxon>Thermomicrobium</taxon>
    </lineage>
</organism>
<accession>B9L290</accession>
<dbReference type="CDD" id="cd01167">
    <property type="entry name" value="bac_FRK"/>
    <property type="match status" value="1"/>
</dbReference>
<name>B9L290_THERP</name>
<sequence>MFDVVTCGELLVDFVALRRGVRLADAPAFRRAAGGAPANVAVGVARLGRRAAFLGQVGDDDFGHFLAETLHRAGVDTRGLRFSSAARTALAFVSLRADGERDFLFYRHPSADMLWRPQDVERSVAGATRIVHFGSVSLIDEPARSATLEAVALARASGALVSYDPNLRLTLWPSPTVAREGMLRGLAEADIVKLSSEELAFLTGSSDPASARQLWHDRLRLLVVTLGAAGCAYLTRYGEGRVPGFPVRVVDTTGAGDGFVAGLLVGLLEHGGEWSQEIIEQALRLANAVGALVCTRRGAIPALPTRQRVKQFLRAAAETF</sequence>
<gene>
    <name evidence="8" type="ordered locus">trd_0072</name>
</gene>
<dbReference type="InterPro" id="IPR002173">
    <property type="entry name" value="Carboh/pur_kinase_PfkB_CS"/>
</dbReference>
<dbReference type="Gene3D" id="3.40.1190.20">
    <property type="match status" value="1"/>
</dbReference>
<dbReference type="InterPro" id="IPR011611">
    <property type="entry name" value="PfkB_dom"/>
</dbReference>
<dbReference type="OrthoDB" id="9813569at2"/>
<evidence type="ECO:0000259" key="7">
    <source>
        <dbReference type="Pfam" id="PF00294"/>
    </source>
</evidence>
<evidence type="ECO:0000256" key="4">
    <source>
        <dbReference type="ARBA" id="ARBA00022777"/>
    </source>
</evidence>
<dbReference type="STRING" id="309801.trd_0072"/>
<keyword evidence="4 6" id="KW-0418">Kinase</keyword>
<dbReference type="SUPFAM" id="SSF53613">
    <property type="entry name" value="Ribokinase-like"/>
    <property type="match status" value="1"/>
</dbReference>
<dbReference type="InterPro" id="IPR002139">
    <property type="entry name" value="Ribo/fructo_kinase"/>
</dbReference>
<reference evidence="8 9" key="1">
    <citation type="journal article" date="2009" name="PLoS ONE">
        <title>Complete genome sequence of the aerobic CO-oxidizing thermophile Thermomicrobium roseum.</title>
        <authorList>
            <person name="Wu D."/>
            <person name="Raymond J."/>
            <person name="Wu M."/>
            <person name="Chatterji S."/>
            <person name="Ren Q."/>
            <person name="Graham J.E."/>
            <person name="Bryant D.A."/>
            <person name="Robb F."/>
            <person name="Colman A."/>
            <person name="Tallon L.J."/>
            <person name="Badger J.H."/>
            <person name="Madupu R."/>
            <person name="Ward N.L."/>
            <person name="Eisen J.A."/>
        </authorList>
    </citation>
    <scope>NUCLEOTIDE SEQUENCE [LARGE SCALE GENOMIC DNA]</scope>
    <source>
        <strain evidence="9">ATCC 27502 / DSM 5159 / P-2</strain>
    </source>
</reference>
<keyword evidence="5" id="KW-0067">ATP-binding</keyword>
<dbReference type="GO" id="GO:0008865">
    <property type="term" value="F:fructokinase activity"/>
    <property type="evidence" value="ECO:0007669"/>
    <property type="project" value="UniProtKB-ARBA"/>
</dbReference>
<dbReference type="PRINTS" id="PR00990">
    <property type="entry name" value="RIBOKINASE"/>
</dbReference>
<evidence type="ECO:0000313" key="9">
    <source>
        <dbReference type="Proteomes" id="UP000000447"/>
    </source>
</evidence>
<dbReference type="PANTHER" id="PTHR43085:SF1">
    <property type="entry name" value="PSEUDOURIDINE KINASE-RELATED"/>
    <property type="match status" value="1"/>
</dbReference>
<dbReference type="Proteomes" id="UP000000447">
    <property type="component" value="Chromosome"/>
</dbReference>
<comment type="similarity">
    <text evidence="1 6">Belongs to the carbohydrate kinase PfkB family.</text>
</comment>
<keyword evidence="3" id="KW-0547">Nucleotide-binding</keyword>
<protein>
    <submittedName>
        <fullName evidence="8">Putative fructokinase</fullName>
    </submittedName>
</protein>
<dbReference type="EMBL" id="CP001275">
    <property type="protein sequence ID" value="ACM05408.1"/>
    <property type="molecule type" value="Genomic_DNA"/>
</dbReference>
<dbReference type="GO" id="GO:0006000">
    <property type="term" value="P:fructose metabolic process"/>
    <property type="evidence" value="ECO:0007669"/>
    <property type="project" value="UniProtKB-ARBA"/>
</dbReference>
<evidence type="ECO:0000256" key="5">
    <source>
        <dbReference type="ARBA" id="ARBA00022840"/>
    </source>
</evidence>
<dbReference type="PROSITE" id="PS00584">
    <property type="entry name" value="PFKB_KINASES_2"/>
    <property type="match status" value="1"/>
</dbReference>
<evidence type="ECO:0000256" key="1">
    <source>
        <dbReference type="ARBA" id="ARBA00010688"/>
    </source>
</evidence>
<evidence type="ECO:0000256" key="6">
    <source>
        <dbReference type="RuleBase" id="RU003704"/>
    </source>
</evidence>
<dbReference type="RefSeq" id="WP_012641486.1">
    <property type="nucleotide sequence ID" value="NC_011959.1"/>
</dbReference>
<dbReference type="PANTHER" id="PTHR43085">
    <property type="entry name" value="HEXOKINASE FAMILY MEMBER"/>
    <property type="match status" value="1"/>
</dbReference>
<dbReference type="AlphaFoldDB" id="B9L290"/>
<dbReference type="PROSITE" id="PS00583">
    <property type="entry name" value="PFKB_KINASES_1"/>
    <property type="match status" value="1"/>
</dbReference>
<feature type="domain" description="Carbohydrate kinase PfkB" evidence="7">
    <location>
        <begin position="2"/>
        <end position="305"/>
    </location>
</feature>
<dbReference type="Pfam" id="PF00294">
    <property type="entry name" value="PfkB"/>
    <property type="match status" value="1"/>
</dbReference>
<keyword evidence="9" id="KW-1185">Reference proteome</keyword>
<dbReference type="InterPro" id="IPR029056">
    <property type="entry name" value="Ribokinase-like"/>
</dbReference>
<dbReference type="GO" id="GO:0005524">
    <property type="term" value="F:ATP binding"/>
    <property type="evidence" value="ECO:0007669"/>
    <property type="project" value="UniProtKB-KW"/>
</dbReference>